<name>A0A0J9SH93_PLAVI</name>
<evidence type="ECO:0000256" key="1">
    <source>
        <dbReference type="SAM" id="Phobius"/>
    </source>
</evidence>
<feature type="transmembrane region" description="Helical" evidence="1">
    <location>
        <begin position="204"/>
        <end position="230"/>
    </location>
</feature>
<dbReference type="AlphaFoldDB" id="A0A0J9SH93"/>
<evidence type="ECO:0000313" key="3">
    <source>
        <dbReference type="Proteomes" id="UP000053562"/>
    </source>
</evidence>
<dbReference type="Pfam" id="PF12420">
    <property type="entry name" value="DUF3671"/>
    <property type="match status" value="1"/>
</dbReference>
<organism evidence="2 3">
    <name type="scientific">Plasmodium vivax India VII</name>
    <dbReference type="NCBI Taxonomy" id="1077284"/>
    <lineage>
        <taxon>Eukaryota</taxon>
        <taxon>Sar</taxon>
        <taxon>Alveolata</taxon>
        <taxon>Apicomplexa</taxon>
        <taxon>Aconoidasida</taxon>
        <taxon>Haemosporida</taxon>
        <taxon>Plasmodiidae</taxon>
        <taxon>Plasmodium</taxon>
        <taxon>Plasmodium (Plasmodium)</taxon>
    </lineage>
</organism>
<reference evidence="2 3" key="1">
    <citation type="submission" date="2011-08" db="EMBL/GenBank/DDBJ databases">
        <title>The Genome Sequence of Plasmodium vivax India VII.</title>
        <authorList>
            <consortium name="The Broad Institute Genome Sequencing Platform"/>
            <consortium name="The Broad Institute Genome Sequencing Center for Infectious Disease"/>
            <person name="Neafsey D."/>
            <person name="Carlton J."/>
            <person name="Barnwell J."/>
            <person name="Collins W."/>
            <person name="Escalante A."/>
            <person name="Mullikin J."/>
            <person name="Saul A."/>
            <person name="Guigo R."/>
            <person name="Camara F."/>
            <person name="Young S.K."/>
            <person name="Zeng Q."/>
            <person name="Gargeya S."/>
            <person name="Fitzgerald M."/>
            <person name="Haas B."/>
            <person name="Abouelleil A."/>
            <person name="Alvarado L."/>
            <person name="Arachchi H.M."/>
            <person name="Berlin A."/>
            <person name="Brown A."/>
            <person name="Chapman S.B."/>
            <person name="Chen Z."/>
            <person name="Dunbar C."/>
            <person name="Freedman E."/>
            <person name="Gearin G."/>
            <person name="Gellesch M."/>
            <person name="Goldberg J."/>
            <person name="Griggs A."/>
            <person name="Gujja S."/>
            <person name="Heiman D."/>
            <person name="Howarth C."/>
            <person name="Larson L."/>
            <person name="Lui A."/>
            <person name="MacDonald P.J.P."/>
            <person name="Montmayeur A."/>
            <person name="Murphy C."/>
            <person name="Neiman D."/>
            <person name="Pearson M."/>
            <person name="Priest M."/>
            <person name="Roberts A."/>
            <person name="Saif S."/>
            <person name="Shea T."/>
            <person name="Shenoy N."/>
            <person name="Sisk P."/>
            <person name="Stolte C."/>
            <person name="Sykes S."/>
            <person name="Wortman J."/>
            <person name="Nusbaum C."/>
            <person name="Birren B."/>
        </authorList>
    </citation>
    <scope>NUCLEOTIDE SEQUENCE [LARGE SCALE GENOMIC DNA]</scope>
    <source>
        <strain evidence="2 3">India VII</strain>
    </source>
</reference>
<dbReference type="Proteomes" id="UP000053562">
    <property type="component" value="Unassembled WGS sequence"/>
</dbReference>
<proteinExistence type="predicted"/>
<sequence length="247" mass="28497">MNKLHLIFFFNIVSITFLSWISYHGNEVGNHNIYLNNNYLNCNTWKLRNDRLLTNDDPKSEIGQSGTSDNITLPGEQNISKDITGSSNIHEKVKKDIANSMNAYIKKLEHGYPNKKGLKRLDCHYEKKLFNEMYKLDKIAGHIKSKNNYFKKVIFKRYGLRFFIFLIVILFGISMSIMCCFPSGGGKCSQLNPAGNETGSTCKYMESALLVTNGIVFIPLIIVFISYIIYIMSKVRKYRRLIRKYGK</sequence>
<keyword evidence="1" id="KW-0472">Membrane</keyword>
<dbReference type="InterPro" id="IPR022139">
    <property type="entry name" value="Fam-L/Fam-M-like_plasmodium"/>
</dbReference>
<feature type="transmembrane region" description="Helical" evidence="1">
    <location>
        <begin position="6"/>
        <end position="23"/>
    </location>
</feature>
<dbReference type="EMBL" id="KQ234218">
    <property type="protein sequence ID" value="KMZ81961.1"/>
    <property type="molecule type" value="Genomic_DNA"/>
</dbReference>
<keyword evidence="1" id="KW-1133">Transmembrane helix</keyword>
<gene>
    <name evidence="2" type="ORF">PVIIG_03767</name>
</gene>
<evidence type="ECO:0000313" key="2">
    <source>
        <dbReference type="EMBL" id="KMZ81961.1"/>
    </source>
</evidence>
<protein>
    <recommendedName>
        <fullName evidence="4">Variable surface protein Vir35</fullName>
    </recommendedName>
</protein>
<accession>A0A0J9SH93</accession>
<keyword evidence="1" id="KW-0812">Transmembrane</keyword>
<evidence type="ECO:0008006" key="4">
    <source>
        <dbReference type="Google" id="ProtNLM"/>
    </source>
</evidence>
<feature type="transmembrane region" description="Helical" evidence="1">
    <location>
        <begin position="162"/>
        <end position="184"/>
    </location>
</feature>